<evidence type="ECO:0000256" key="2">
    <source>
        <dbReference type="SAM" id="Phobius"/>
    </source>
</evidence>
<sequence length="848" mass="93388">MKVKNNTIKFISIFLIISIISPIILLSFPKKITAFWGVSDVSVGDVSAAQSAVSNAATAGTGATSAGANVTTSGATVSGLGISVKTWYGKILDQVLMAVARKVLQEITKSTVSWINGGFHGSPLFLENSSSFFEDIVKSEVKGVVDTFGYDSIRFPYGKGFAINTINAYKRTLEDNLAYSLSKVMTDQVQLNNYRHNFDVGGWNAFLVNTQYPQNNYLGFQMMANEQLALKVTVSPTANNAITKVKETLQQGMGFLSPQTCPSNSEYNNGTNEFQRPSFDYTKLQKWYTEEGKKITDKQMSQEDKETAFKLLNEQYKIQAERQKGEWAKKNTCPGGLVATTPGSVVSSQITNALGSNFRQSELGAAMGNSLSSIFDALLNKFLDPEGGLLGLASNKNTKPAEDDWSYNGLTLGSPADGNNSSWDIGPDEEIILDKFKKELSGKTIVTTVKADGSEEVTEEIGNTTKPGDSTRVYVPGDIANTETESILIEIMPKIISNTDINNPGIIQLTQSLDECTPGPNKEWEERLAKEVSLAERQYTGDATSQDELKVRAAEASKRELKFAVLSFKDWLITKMISELPGSVLYLDAIKTIDTFAQQQKELTDLKRTKTQTIARLKAFEVGLNTILKQPAPTDPDFEVKEKELIAIRKQYNAIKSTVSSSVTIESIRSDLDTLNDKVKNLKELNSRCKAERVAKGWEESGGRESKQNNFTELEKFCSIPVVSGYSHGSVIRVDDAARTNNCTKPNYCKNWPTEKYADWFHFRSPYIDRSKNPSSPNEPFVVQPADLGQPGYQDLPLLNAQNVLGDISSCGFLGLGSCNDLVNINIDCKVIFNSMKTDYTHAGELDF</sequence>
<evidence type="ECO:0000313" key="3">
    <source>
        <dbReference type="EMBL" id="KKR43160.1"/>
    </source>
</evidence>
<keyword evidence="2" id="KW-0812">Transmembrane</keyword>
<organism evidence="3 4">
    <name type="scientific">Candidatus Nomurabacteria bacterium GW2011_GWF2_40_12</name>
    <dbReference type="NCBI Taxonomy" id="1618776"/>
    <lineage>
        <taxon>Bacteria</taxon>
        <taxon>Candidatus Nomuraibacteriota</taxon>
    </lineage>
</organism>
<keyword evidence="1" id="KW-0175">Coiled coil</keyword>
<name>A0A0G0T7Y3_9BACT</name>
<keyword evidence="2" id="KW-1133">Transmembrane helix</keyword>
<comment type="caution">
    <text evidence="3">The sequence shown here is derived from an EMBL/GenBank/DDBJ whole genome shotgun (WGS) entry which is preliminary data.</text>
</comment>
<keyword evidence="2" id="KW-0472">Membrane</keyword>
<feature type="coiled-coil region" evidence="1">
    <location>
        <begin position="665"/>
        <end position="692"/>
    </location>
</feature>
<evidence type="ECO:0000256" key="1">
    <source>
        <dbReference type="SAM" id="Coils"/>
    </source>
</evidence>
<dbReference type="Proteomes" id="UP000034301">
    <property type="component" value="Unassembled WGS sequence"/>
</dbReference>
<feature type="transmembrane region" description="Helical" evidence="2">
    <location>
        <begin position="7"/>
        <end position="28"/>
    </location>
</feature>
<evidence type="ECO:0000313" key="4">
    <source>
        <dbReference type="Proteomes" id="UP000034301"/>
    </source>
</evidence>
<reference evidence="3 4" key="1">
    <citation type="journal article" date="2015" name="Nature">
        <title>rRNA introns, odd ribosomes, and small enigmatic genomes across a large radiation of phyla.</title>
        <authorList>
            <person name="Brown C.T."/>
            <person name="Hug L.A."/>
            <person name="Thomas B.C."/>
            <person name="Sharon I."/>
            <person name="Castelle C.J."/>
            <person name="Singh A."/>
            <person name="Wilkins M.J."/>
            <person name="Williams K.H."/>
            <person name="Banfield J.F."/>
        </authorList>
    </citation>
    <scope>NUCLEOTIDE SEQUENCE [LARGE SCALE GENOMIC DNA]</scope>
</reference>
<protein>
    <submittedName>
        <fullName evidence="3">Uncharacterized protein</fullName>
    </submittedName>
</protein>
<accession>A0A0G0T7Y3</accession>
<proteinExistence type="predicted"/>
<dbReference type="EMBL" id="LBYC01000007">
    <property type="protein sequence ID" value="KKR43160.1"/>
    <property type="molecule type" value="Genomic_DNA"/>
</dbReference>
<gene>
    <name evidence="3" type="ORF">UT78_C0007G0013</name>
</gene>
<dbReference type="AlphaFoldDB" id="A0A0G0T7Y3"/>